<reference evidence="2 3" key="1">
    <citation type="journal article" date="2006" name="Nature">
        <title>Global trends of whole-genome duplications revealed by the ciliate Paramecium tetraurelia.</title>
        <authorList>
            <consortium name="Genoscope"/>
            <person name="Aury J.-M."/>
            <person name="Jaillon O."/>
            <person name="Duret L."/>
            <person name="Noel B."/>
            <person name="Jubin C."/>
            <person name="Porcel B.M."/>
            <person name="Segurens B."/>
            <person name="Daubin V."/>
            <person name="Anthouard V."/>
            <person name="Aiach N."/>
            <person name="Arnaiz O."/>
            <person name="Billaut A."/>
            <person name="Beisson J."/>
            <person name="Blanc I."/>
            <person name="Bouhouche K."/>
            <person name="Camara F."/>
            <person name="Duharcourt S."/>
            <person name="Guigo R."/>
            <person name="Gogendeau D."/>
            <person name="Katinka M."/>
            <person name="Keller A.-M."/>
            <person name="Kissmehl R."/>
            <person name="Klotz C."/>
            <person name="Koll F."/>
            <person name="Le Moue A."/>
            <person name="Lepere C."/>
            <person name="Malinsky S."/>
            <person name="Nowacki M."/>
            <person name="Nowak J.K."/>
            <person name="Plattner H."/>
            <person name="Poulain J."/>
            <person name="Ruiz F."/>
            <person name="Serrano V."/>
            <person name="Zagulski M."/>
            <person name="Dessen P."/>
            <person name="Betermier M."/>
            <person name="Weissenbach J."/>
            <person name="Scarpelli C."/>
            <person name="Schachter V."/>
            <person name="Sperling L."/>
            <person name="Meyer E."/>
            <person name="Cohen J."/>
            <person name="Wincker P."/>
        </authorList>
    </citation>
    <scope>NUCLEOTIDE SEQUENCE [LARGE SCALE GENOMIC DNA]</scope>
    <source>
        <strain evidence="2 3">Stock d4-2</strain>
    </source>
</reference>
<dbReference type="Proteomes" id="UP000000600">
    <property type="component" value="Unassembled WGS sequence"/>
</dbReference>
<dbReference type="KEGG" id="ptm:GSPATT00038344001"/>
<evidence type="ECO:0000313" key="3">
    <source>
        <dbReference type="Proteomes" id="UP000000600"/>
    </source>
</evidence>
<dbReference type="GeneID" id="5023422"/>
<organism evidence="2 3">
    <name type="scientific">Paramecium tetraurelia</name>
    <dbReference type="NCBI Taxonomy" id="5888"/>
    <lineage>
        <taxon>Eukaryota</taxon>
        <taxon>Sar</taxon>
        <taxon>Alveolata</taxon>
        <taxon>Ciliophora</taxon>
        <taxon>Intramacronucleata</taxon>
        <taxon>Oligohymenophorea</taxon>
        <taxon>Peniculida</taxon>
        <taxon>Parameciidae</taxon>
        <taxon>Paramecium</taxon>
    </lineage>
</organism>
<evidence type="ECO:0000256" key="1">
    <source>
        <dbReference type="SAM" id="SignalP"/>
    </source>
</evidence>
<evidence type="ECO:0000313" key="2">
    <source>
        <dbReference type="EMBL" id="CAK70242.1"/>
    </source>
</evidence>
<dbReference type="RefSeq" id="XP_001437639.1">
    <property type="nucleotide sequence ID" value="XM_001437602.1"/>
</dbReference>
<dbReference type="HOGENOM" id="CLU_1362701_0_0_1"/>
<dbReference type="EMBL" id="CT868076">
    <property type="protein sequence ID" value="CAK70242.1"/>
    <property type="molecule type" value="Genomic_DNA"/>
</dbReference>
<feature type="signal peptide" evidence="1">
    <location>
        <begin position="1"/>
        <end position="25"/>
    </location>
</feature>
<sequence length="201" mass="23779">MTSLLITIYIILKLCFFLKLIPAQATNHVSTSIFYYSFDLCKIQLSQHELLSQYLFRQFFIYFTFEKWENKIKCISSKMLQIFTNCIKTNLPCPIKQESTSNQILKVSQVHFLFNKTFFNCQIIQKIYGEGFCLYSKGTSLFDNFIFQPIHSSKKIYNITFIKAQRIAFVQFAIQQMVFQVMDRSSNHLTKLKEQMKARIS</sequence>
<name>A0CHH5_PARTE</name>
<keyword evidence="1" id="KW-0732">Signal</keyword>
<evidence type="ECO:0008006" key="4">
    <source>
        <dbReference type="Google" id="ProtNLM"/>
    </source>
</evidence>
<keyword evidence="3" id="KW-1185">Reference proteome</keyword>
<gene>
    <name evidence="2" type="ORF">GSPATT00038344001</name>
</gene>
<feature type="chain" id="PRO_5002623349" description="Transmembrane protein" evidence="1">
    <location>
        <begin position="26"/>
        <end position="201"/>
    </location>
</feature>
<accession>A0CHH5</accession>
<dbReference type="InParanoid" id="A0CHH5"/>
<dbReference type="AlphaFoldDB" id="A0CHH5"/>
<proteinExistence type="predicted"/>
<protein>
    <recommendedName>
        <fullName evidence="4">Transmembrane protein</fullName>
    </recommendedName>
</protein>